<dbReference type="InterPro" id="IPR003126">
    <property type="entry name" value="Znf_UBR"/>
</dbReference>
<evidence type="ECO:0000256" key="14">
    <source>
        <dbReference type="ARBA" id="ARBA00046341"/>
    </source>
</evidence>
<dbReference type="Pfam" id="PF02207">
    <property type="entry name" value="zf-UBR"/>
    <property type="match status" value="1"/>
</dbReference>
<comment type="function">
    <text evidence="16">Ubiquitin ligase protein which is a component of the N-end rule pathway. Recognizes and binds to proteins bearing specific N-terminal residues that are destabilizing according to the N-end rule, leading to their ubiquitination and subsequent degradation.</text>
</comment>
<accession>A0A8H5M192</accession>
<dbReference type="CDD" id="cd11319">
    <property type="entry name" value="AmyAc_euk_AmyA"/>
    <property type="match status" value="1"/>
</dbReference>
<dbReference type="SMART" id="SM00642">
    <property type="entry name" value="Aamy"/>
    <property type="match status" value="1"/>
</dbReference>
<keyword evidence="11" id="KW-0106">Calcium</keyword>
<keyword evidence="6 16" id="KW-0479">Metal-binding</keyword>
<evidence type="ECO:0000256" key="12">
    <source>
        <dbReference type="ARBA" id="ARBA00023277"/>
    </source>
</evidence>
<evidence type="ECO:0000256" key="3">
    <source>
        <dbReference type="ARBA" id="ARBA00004906"/>
    </source>
</evidence>
<dbReference type="SUPFAM" id="SSF54736">
    <property type="entry name" value="ClpS-like"/>
    <property type="match status" value="1"/>
</dbReference>
<keyword evidence="5 16" id="KW-0808">Transferase</keyword>
<dbReference type="InterPro" id="IPR014719">
    <property type="entry name" value="Ribosomal_bL12_C/ClpS-like"/>
</dbReference>
<dbReference type="Pfam" id="PF02617">
    <property type="entry name" value="ClpS"/>
    <property type="match status" value="1"/>
</dbReference>
<comment type="caution">
    <text evidence="20">The sequence shown here is derived from an EMBL/GenBank/DDBJ whole genome shotgun (WGS) entry which is preliminary data.</text>
</comment>
<evidence type="ECO:0000256" key="17">
    <source>
        <dbReference type="SAM" id="MobiDB-lite"/>
    </source>
</evidence>
<feature type="region of interest" description="Disordered" evidence="17">
    <location>
        <begin position="638"/>
        <end position="657"/>
    </location>
</feature>
<dbReference type="CDD" id="cd19673">
    <property type="entry name" value="UBR-box_UBR3"/>
    <property type="match status" value="1"/>
</dbReference>
<dbReference type="GO" id="GO:0000151">
    <property type="term" value="C:ubiquitin ligase complex"/>
    <property type="evidence" value="ECO:0007669"/>
    <property type="project" value="TreeGrafter"/>
</dbReference>
<protein>
    <recommendedName>
        <fullName evidence="16">E3 ubiquitin-protein ligase</fullName>
        <ecNumber evidence="16">2.3.2.27</ecNumber>
    </recommendedName>
</protein>
<dbReference type="InterPro" id="IPR006047">
    <property type="entry name" value="GH13_cat_dom"/>
</dbReference>
<evidence type="ECO:0000256" key="4">
    <source>
        <dbReference type="ARBA" id="ARBA00008061"/>
    </source>
</evidence>
<dbReference type="Gene3D" id="3.30.1390.10">
    <property type="match status" value="1"/>
</dbReference>
<dbReference type="GO" id="GO:0071596">
    <property type="term" value="P:ubiquitin-dependent protein catabolic process via the N-end rule pathway"/>
    <property type="evidence" value="ECO:0007669"/>
    <property type="project" value="UniProtKB-UniRule"/>
</dbReference>
<feature type="signal peptide" evidence="18">
    <location>
        <begin position="1"/>
        <end position="20"/>
    </location>
</feature>
<dbReference type="Proteomes" id="UP000565441">
    <property type="component" value="Unassembled WGS sequence"/>
</dbReference>
<dbReference type="PANTHER" id="PTHR21497">
    <property type="entry name" value="UBIQUITIN LIGASE E3 ALPHA-RELATED"/>
    <property type="match status" value="1"/>
</dbReference>
<dbReference type="UniPathway" id="UPA00143"/>
<dbReference type="InterPro" id="IPR017853">
    <property type="entry name" value="GH"/>
</dbReference>
<dbReference type="GO" id="GO:0005737">
    <property type="term" value="C:cytoplasm"/>
    <property type="evidence" value="ECO:0007669"/>
    <property type="project" value="TreeGrafter"/>
</dbReference>
<dbReference type="SUPFAM" id="SSF46785">
    <property type="entry name" value="Winged helix' DNA-binding domain"/>
    <property type="match status" value="1"/>
</dbReference>
<dbReference type="SUPFAM" id="SSF51445">
    <property type="entry name" value="(Trans)glycosidases"/>
    <property type="match status" value="1"/>
</dbReference>
<dbReference type="InterPro" id="IPR013780">
    <property type="entry name" value="Glyco_hydro_b"/>
</dbReference>
<dbReference type="GO" id="GO:0061630">
    <property type="term" value="F:ubiquitin protein ligase activity"/>
    <property type="evidence" value="ECO:0007669"/>
    <property type="project" value="UniProtKB-UniRule"/>
</dbReference>
<evidence type="ECO:0000256" key="6">
    <source>
        <dbReference type="ARBA" id="ARBA00022723"/>
    </source>
</evidence>
<feature type="zinc finger region" description="UBR-type" evidence="15">
    <location>
        <begin position="552"/>
        <end position="624"/>
    </location>
</feature>
<dbReference type="Pfam" id="PF00128">
    <property type="entry name" value="Alpha-amylase"/>
    <property type="match status" value="1"/>
</dbReference>
<dbReference type="PROSITE" id="PS51157">
    <property type="entry name" value="ZF_UBR"/>
    <property type="match status" value="1"/>
</dbReference>
<comment type="similarity">
    <text evidence="4">Belongs to the glycosyl hydrolase 13 family.</text>
</comment>
<keyword evidence="7 16" id="KW-0863">Zinc-finger</keyword>
<feature type="chain" id="PRO_5034425936" description="E3 ubiquitin-protein ligase" evidence="18">
    <location>
        <begin position="21"/>
        <end position="2267"/>
    </location>
</feature>
<dbReference type="Gene3D" id="2.60.40.1180">
    <property type="entry name" value="Golgi alpha-mannosidase II"/>
    <property type="match status" value="1"/>
</dbReference>
<dbReference type="InterPro" id="IPR044046">
    <property type="entry name" value="E3_ligase_UBR-like_C"/>
</dbReference>
<evidence type="ECO:0000313" key="20">
    <source>
        <dbReference type="EMBL" id="KAF5376956.1"/>
    </source>
</evidence>
<dbReference type="InterPro" id="IPR055194">
    <property type="entry name" value="UBR1-like_WH"/>
</dbReference>
<dbReference type="GO" id="GO:0016798">
    <property type="term" value="F:hydrolase activity, acting on glycosyl bonds"/>
    <property type="evidence" value="ECO:0007669"/>
    <property type="project" value="UniProtKB-KW"/>
</dbReference>
<keyword evidence="9" id="KW-0378">Hydrolase</keyword>
<dbReference type="OrthoDB" id="26387at2759"/>
<keyword evidence="13" id="KW-0326">Glycosidase</keyword>
<keyword evidence="8 16" id="KW-0833">Ubl conjugation pathway</keyword>
<dbReference type="SMART" id="SM00396">
    <property type="entry name" value="ZnF_UBR1"/>
    <property type="match status" value="1"/>
</dbReference>
<name>A0A8H5M192_9AGAR</name>
<dbReference type="InterPro" id="IPR003769">
    <property type="entry name" value="ClpS_core"/>
</dbReference>
<proteinExistence type="inferred from homology"/>
<dbReference type="FunFam" id="2.10.110.30:FF:000002">
    <property type="entry name" value="Putative e3 ubiquitin-protein ligase ubr3"/>
    <property type="match status" value="1"/>
</dbReference>
<dbReference type="PANTHER" id="PTHR21497:SF24">
    <property type="entry name" value="E3 UBIQUITIN-PROTEIN LIGASE UBR1"/>
    <property type="match status" value="1"/>
</dbReference>
<dbReference type="CDD" id="cd16482">
    <property type="entry name" value="RING-H2_UBR1-like"/>
    <property type="match status" value="1"/>
</dbReference>
<dbReference type="Pfam" id="PF18995">
    <property type="entry name" value="PRT6_C"/>
    <property type="match status" value="1"/>
</dbReference>
<sequence length="2267" mass="254984">MFNTMLTLLPSLLLIKSVLAATPDQWRSRSIYQVLTDRFGPTGNSSASCDTSARKYCGGTWKGITDRLDYIQYMGFDAVWISPIVENVDGETAYGEAYHGYWTQDINKLNAHFGSKEDLIELGSALRSRGMYLMLDIVVNHLVSVPKNVTDGYRTLDFSRIEPFSTESDYHPYCEITNYNNQTDVEQCWLGDKNLPLADLDTEDAEVVKTMYKWIYGVVTEYNVDGLRIDTAKHIRKDFWPAFVQTAGTFSIGEVLSDNTTYTAAYTEVLDGVLDYPTWFPLTAAFTSPSGNLSALAESAAQAQKQYKNGAFLTGSFLENHDQPRFQSITQDQALVKNAMMWPFIHDGIPIVYYGQEQGFTGASDPNNREALWSTAFDTSKPLVSHVKSLNGARKAAMVANSNYTTTAMSFIEQSDNATLVVSKPPLVGLLTNVGNSSKSTTTWNIPGSSALFKNGETVHTLLKDLGMSALSSFFPAKFLSSPMNPRDRTSDPLQHLRFALETMPGSRKYVFTPATRAEILSELYVAFWGPQVQADLAFSGAGRTDTPVPGRSCSRIFKKGDSCFRCKDCALDDSCVMCASCFHGTNHIDHNVSFFIAQQPGGCCDCGDEEAWRVPLECPTHPPAHPSAQANVEITPKSSTKPLSSEIPPVQGYPHRASIPPELQETMRRTVGYALDFVLDTLDYSPDESTVPGNEADLRLQPSADPMMKDQYCVVLWNDDKHSFEEVIKLLCDMTNRTREEASALAHRIDENGREIIDMNTNVTRLLEMAQAITQIDLGVTIRRAYDTFREQVSEVIIEWLLDLTRSRLGSDYLVLREVVAAELMSPRRRDSGSYNANAQAILSCKDIPNPARLDALFLYHTRLWKKPRLSAKEIYASVISLSSEYKLSLAGHFANVYPRVIDAYLLVDREAETSIKYFALQLFTVPSVALHVVRNHKLISRLLSIITAFFTNQIVDKHIVYPPAHGAKLDVDSFPFKSKRFMPVFSDLRYLCHTQSVQELIARNREYIVQFAKTCQLFMCVNPNKRAVTSHVEYETDAWISVFNVTLSLSRVIKTYGEAYSTTTSAELVTAINTVVHHILMVCTLSEDRLDTTKFLPITFHEVSFGGSKHEVIEFDVLEGWVSFHHSLHWLLAELFKHVNLLTEESLAEVGMTSIRDVLLRQANDRAILTVIDFPLRVLAMIAQIRTGLWVRNGFAIRGQLLHYRDYMLRELCYDQDLFILQVALVVIDPSTIIVTILDRFGLLGYFGGEVLRFAYEGAQLSSMVEELLYVIITISTETANPSRMPINDAIRREIIHALAMGPCSYTDLVKRVAERLVEDVAFEKMLNEVAYFKSPESATESGVYELNDAMYEEVNPFFYHYTRNKREEVENILRNRLKKKTGTADPVLVPKPFSVTSGPFSTIPAAFESEALLQVMFYSIFNILTITDSTDSAPPSAEAILDQAIHLVMVALVERAVVFSSMSSINTFQDRQTLIDIICTLEHHEKYPGYKSRVDWILTQFEVHVPDAVRSRRRFAQKADDSLPNAEELRKRAAKARQEAIMQQMKEQQASFAINIDDADDDEDDDMETEHVENVSFGTCIVCQEDVDSSRPFGALAFLQASRFIRRHPDSHNSHNAYLNEVLETSPSLDSASTSAPLAFPPTTAQMLDRKPLSTSHFDGFPSNHTRFGLHASVCSHMMHLDCFHQYSLSIRARHRAQATRNHPETISRKEYICPLCKSLGNILLPVSSPSVTALNDTPFPDWIRTAGINILKSKPDPLLESLQFRNGTGEFAFWSAQDSGYSSALRNYDREEGIEIVRMMETVMVISKSFSQQSRHLRDRPEPELGERGAGIYLPEEIIGYTIAALETAQRGTDSRGQLMVDNLSESHMRMIRGVLVCLTALVRIHFQGRPDEGRDAVRQAIIKRLLPEWSRTSLTSFSYPLLLRDPFTILVETAAVAPEILRHVLVLTYYACLARTVIGLVYVLNKTRSYSTVQLPSCTHEDVFGDVRMFFMSVVRHSPVFEHTATLAFETFGEARIEKLLYAFTLPFLRRASILCRAVLPSAFPTPPSSPGEPEYNRLLIMLGIPPLSSLPHQDTLQNALSGWCAHYGHSHAASQLNCGVMLDFPSVYRLARLPLVLDDLFGQRDKALTCPRCNTLPNDAAICLLCGVTCCMQSNCCIDRDYGDRGECNMHTQSCGGTIGIYFLVKRSSLLYLFANNGTFAQSPYLDSHGEIDISMRRGYRQYLHYARWEEVRKNWLNHQIPTLVARKLESTFDSGGWETL</sequence>
<evidence type="ECO:0000256" key="1">
    <source>
        <dbReference type="ARBA" id="ARBA00000900"/>
    </source>
</evidence>
<feature type="domain" description="UBR-type" evidence="19">
    <location>
        <begin position="552"/>
        <end position="624"/>
    </location>
</feature>
<comment type="similarity">
    <text evidence="14 16">Belongs to the E3 ubiquitin-protein ligase UBR1-like family.</text>
</comment>
<dbReference type="EMBL" id="JAACJP010000026">
    <property type="protein sequence ID" value="KAF5376956.1"/>
    <property type="molecule type" value="Genomic_DNA"/>
</dbReference>
<dbReference type="Pfam" id="PF22960">
    <property type="entry name" value="WHD_UBR1"/>
    <property type="match status" value="1"/>
</dbReference>
<reference evidence="20 21" key="1">
    <citation type="journal article" date="2020" name="ISME J.">
        <title>Uncovering the hidden diversity of litter-decomposition mechanisms in mushroom-forming fungi.</title>
        <authorList>
            <person name="Floudas D."/>
            <person name="Bentzer J."/>
            <person name="Ahren D."/>
            <person name="Johansson T."/>
            <person name="Persson P."/>
            <person name="Tunlid A."/>
        </authorList>
    </citation>
    <scope>NUCLEOTIDE SEQUENCE [LARGE SCALE GENOMIC DNA]</scope>
    <source>
        <strain evidence="20 21">CBS 661.87</strain>
    </source>
</reference>
<evidence type="ECO:0000256" key="11">
    <source>
        <dbReference type="ARBA" id="ARBA00022837"/>
    </source>
</evidence>
<dbReference type="Gene3D" id="2.10.110.30">
    <property type="match status" value="1"/>
</dbReference>
<evidence type="ECO:0000256" key="5">
    <source>
        <dbReference type="ARBA" id="ARBA00022679"/>
    </source>
</evidence>
<evidence type="ECO:0000256" key="8">
    <source>
        <dbReference type="ARBA" id="ARBA00022786"/>
    </source>
</evidence>
<keyword evidence="21" id="KW-1185">Reference proteome</keyword>
<dbReference type="InterPro" id="IPR042065">
    <property type="entry name" value="E3_ELL-like"/>
</dbReference>
<evidence type="ECO:0000256" key="7">
    <source>
        <dbReference type="ARBA" id="ARBA00022771"/>
    </source>
</evidence>
<dbReference type="EC" id="2.3.2.27" evidence="16"/>
<dbReference type="Gene3D" id="1.10.10.2670">
    <property type="entry name" value="E3 ubiquitin-protein ligase"/>
    <property type="match status" value="1"/>
</dbReference>
<evidence type="ECO:0000256" key="18">
    <source>
        <dbReference type="SAM" id="SignalP"/>
    </source>
</evidence>
<keyword evidence="18" id="KW-0732">Signal</keyword>
<gene>
    <name evidence="20" type="ORF">D9615_007257</name>
</gene>
<evidence type="ECO:0000256" key="16">
    <source>
        <dbReference type="RuleBase" id="RU366018"/>
    </source>
</evidence>
<organism evidence="20 21">
    <name type="scientific">Tricholomella constricta</name>
    <dbReference type="NCBI Taxonomy" id="117010"/>
    <lineage>
        <taxon>Eukaryota</taxon>
        <taxon>Fungi</taxon>
        <taxon>Dikarya</taxon>
        <taxon>Basidiomycota</taxon>
        <taxon>Agaricomycotina</taxon>
        <taxon>Agaricomycetes</taxon>
        <taxon>Agaricomycetidae</taxon>
        <taxon>Agaricales</taxon>
        <taxon>Tricholomatineae</taxon>
        <taxon>Lyophyllaceae</taxon>
        <taxon>Tricholomella</taxon>
    </lineage>
</organism>
<keyword evidence="10 16" id="KW-0862">Zinc</keyword>
<dbReference type="Gene3D" id="3.20.20.80">
    <property type="entry name" value="Glycosidases"/>
    <property type="match status" value="1"/>
</dbReference>
<evidence type="ECO:0000313" key="21">
    <source>
        <dbReference type="Proteomes" id="UP000565441"/>
    </source>
</evidence>
<dbReference type="GO" id="GO:0008270">
    <property type="term" value="F:zinc ion binding"/>
    <property type="evidence" value="ECO:0007669"/>
    <property type="project" value="UniProtKB-UniRule"/>
</dbReference>
<dbReference type="InterPro" id="IPR036390">
    <property type="entry name" value="WH_DNA-bd_sf"/>
</dbReference>
<dbReference type="GO" id="GO:0005975">
    <property type="term" value="P:carbohydrate metabolic process"/>
    <property type="evidence" value="ECO:0007669"/>
    <property type="project" value="InterPro"/>
</dbReference>
<dbReference type="InterPro" id="IPR039164">
    <property type="entry name" value="UBR1-like"/>
</dbReference>
<evidence type="ECO:0000256" key="10">
    <source>
        <dbReference type="ARBA" id="ARBA00022833"/>
    </source>
</evidence>
<comment type="cofactor">
    <cofactor evidence="2">
        <name>Ca(2+)</name>
        <dbReference type="ChEBI" id="CHEBI:29108"/>
    </cofactor>
</comment>
<comment type="pathway">
    <text evidence="3 16">Protein modification; protein ubiquitination.</text>
</comment>
<evidence type="ECO:0000256" key="2">
    <source>
        <dbReference type="ARBA" id="ARBA00001913"/>
    </source>
</evidence>
<comment type="catalytic activity">
    <reaction evidence="1 16">
        <text>S-ubiquitinyl-[E2 ubiquitin-conjugating enzyme]-L-cysteine + [acceptor protein]-L-lysine = [E2 ubiquitin-conjugating enzyme]-L-cysteine + N(6)-ubiquitinyl-[acceptor protein]-L-lysine.</text>
        <dbReference type="EC" id="2.3.2.27"/>
    </reaction>
</comment>
<evidence type="ECO:0000256" key="13">
    <source>
        <dbReference type="ARBA" id="ARBA00023295"/>
    </source>
</evidence>
<evidence type="ECO:0000256" key="15">
    <source>
        <dbReference type="PROSITE-ProRule" id="PRU00508"/>
    </source>
</evidence>
<dbReference type="GO" id="GO:0016567">
    <property type="term" value="P:protein ubiquitination"/>
    <property type="evidence" value="ECO:0007669"/>
    <property type="project" value="UniProtKB-UniRule"/>
</dbReference>
<dbReference type="FunFam" id="3.20.20.80:FF:000120">
    <property type="entry name" value="Alpha-amylase A"/>
    <property type="match status" value="1"/>
</dbReference>
<keyword evidence="12" id="KW-0119">Carbohydrate metabolism</keyword>
<evidence type="ECO:0000256" key="9">
    <source>
        <dbReference type="ARBA" id="ARBA00022801"/>
    </source>
</evidence>
<evidence type="ECO:0000259" key="19">
    <source>
        <dbReference type="PROSITE" id="PS51157"/>
    </source>
</evidence>